<dbReference type="GO" id="GO:0016829">
    <property type="term" value="F:lyase activity"/>
    <property type="evidence" value="ECO:0007669"/>
    <property type="project" value="UniProtKB-KW"/>
</dbReference>
<reference evidence="4 5" key="1">
    <citation type="submission" date="2019-10" db="EMBL/GenBank/DDBJ databases">
        <title>Comparative genomics of sulfur disproportionating microorganisms.</title>
        <authorList>
            <person name="Ward L.M."/>
            <person name="Bertran E."/>
            <person name="Johnston D."/>
        </authorList>
    </citation>
    <scope>NUCLEOTIDE SEQUENCE [LARGE SCALE GENOMIC DNA]</scope>
    <source>
        <strain evidence="4 5">DSM 14055</strain>
    </source>
</reference>
<dbReference type="SUPFAM" id="SSF53732">
    <property type="entry name" value="Aconitase iron-sulfur domain"/>
    <property type="match status" value="1"/>
</dbReference>
<evidence type="ECO:0000259" key="3">
    <source>
        <dbReference type="Pfam" id="PF04412"/>
    </source>
</evidence>
<dbReference type="Pfam" id="PF04412">
    <property type="entry name" value="AcnX"/>
    <property type="match status" value="1"/>
</dbReference>
<dbReference type="InterPro" id="IPR007506">
    <property type="entry name" value="PMDh-L-like_dom"/>
</dbReference>
<keyword evidence="5" id="KW-1185">Reference proteome</keyword>
<keyword evidence="1" id="KW-0408">Iron</keyword>
<dbReference type="AlphaFoldDB" id="A0A6N7IUE2"/>
<organism evidence="4 5">
    <name type="scientific">Desulfofundulus thermobenzoicus</name>
    <dbReference type="NCBI Taxonomy" id="29376"/>
    <lineage>
        <taxon>Bacteria</taxon>
        <taxon>Bacillati</taxon>
        <taxon>Bacillota</taxon>
        <taxon>Clostridia</taxon>
        <taxon>Eubacteriales</taxon>
        <taxon>Peptococcaceae</taxon>
        <taxon>Desulfofundulus</taxon>
    </lineage>
</organism>
<dbReference type="EMBL" id="WHYR01000039">
    <property type="protein sequence ID" value="MQL53129.1"/>
    <property type="molecule type" value="Genomic_DNA"/>
</dbReference>
<dbReference type="InterPro" id="IPR015931">
    <property type="entry name" value="Acnase/IPM_dHydase_lsu_aba_1/3"/>
</dbReference>
<evidence type="ECO:0000256" key="1">
    <source>
        <dbReference type="ARBA" id="ARBA00023004"/>
    </source>
</evidence>
<dbReference type="Gene3D" id="3.30.499.10">
    <property type="entry name" value="Aconitase, domain 3"/>
    <property type="match status" value="1"/>
</dbReference>
<dbReference type="CDD" id="cd01355">
    <property type="entry name" value="AcnX"/>
    <property type="match status" value="1"/>
</dbReference>
<sequence>MILTDEEKRMLEGEFGEPVQKAMEMLVAIGDIYGAERMIPVKSAHIAGLSLKTHGTAGMEWAEEMARNGAKVKVPTTLNVIGLDRSRDLGLPVDWCANQLRIERAYECMGCYGTSSCVPYYSGFIPRLGEHISWAESSAVVFTNSVLGARDNREGGPSAWASALTGRTPCYGLHLDENRKGDLLFKIEVDLRDIADYGALGSYVGRIVGTKIPVFEGIVNPSLEELVYLGAALASSGAVAMFHVAGVTPEAQSVSDAFGGRPYDTVVITAKEIEEGKEKLTSARERKVDYVAIGCPHCSIGQIREVAELIAGKKVNENVTLWVHTSAAIKGLAGQLGYIRIIEEAGGVVTQDLCTVLGNPEALGVKTLATNSAKMAFYAPGSNGLGVWYGSVRQCIEAAINGYWGPTV</sequence>
<gene>
    <name evidence="4" type="ORF">GFC01_12860</name>
</gene>
<name>A0A6N7IUE2_9FIRM</name>
<proteinExistence type="predicted"/>
<dbReference type="RefSeq" id="WP_152947583.1">
    <property type="nucleotide sequence ID" value="NZ_WHYR01000039.1"/>
</dbReference>
<dbReference type="PANTHER" id="PTHR36577">
    <property type="entry name" value="DUF521 DOMAIN PROTEIN (AFU_ORTHOLOGUE AFUA_6G00490)"/>
    <property type="match status" value="1"/>
</dbReference>
<evidence type="ECO:0000313" key="4">
    <source>
        <dbReference type="EMBL" id="MQL53129.1"/>
    </source>
</evidence>
<dbReference type="OrthoDB" id="1550274at2"/>
<evidence type="ECO:0000313" key="5">
    <source>
        <dbReference type="Proteomes" id="UP000441717"/>
    </source>
</evidence>
<comment type="caution">
    <text evidence="4">The sequence shown here is derived from an EMBL/GenBank/DDBJ whole genome shotgun (WGS) entry which is preliminary data.</text>
</comment>
<dbReference type="InterPro" id="IPR036008">
    <property type="entry name" value="Aconitase_4Fe-4S_dom"/>
</dbReference>
<keyword evidence="2" id="KW-0456">Lyase</keyword>
<evidence type="ECO:0000256" key="2">
    <source>
        <dbReference type="ARBA" id="ARBA00023239"/>
    </source>
</evidence>
<dbReference type="Proteomes" id="UP000441717">
    <property type="component" value="Unassembled WGS sequence"/>
</dbReference>
<dbReference type="PANTHER" id="PTHR36577:SF3">
    <property type="entry name" value="DUF521 DOMAIN PROTEIN (AFU_ORTHOLOGUE AFUA_6G00490)"/>
    <property type="match status" value="1"/>
</dbReference>
<feature type="domain" description="Phosphomevalonate dehydratase large subunit-like" evidence="3">
    <location>
        <begin position="1"/>
        <end position="397"/>
    </location>
</feature>
<protein>
    <submittedName>
        <fullName evidence="4">DUF521 domain-containing protein</fullName>
    </submittedName>
</protein>
<accession>A0A6N7IUE2</accession>